<comment type="caution">
    <text evidence="8">The sequence shown here is derived from an EMBL/GenBank/DDBJ whole genome shotgun (WGS) entry which is preliminary data.</text>
</comment>
<organism evidence="8 9">
    <name type="scientific">Striga asiatica</name>
    <name type="common">Asiatic witchweed</name>
    <name type="synonym">Buchnera asiatica</name>
    <dbReference type="NCBI Taxonomy" id="4170"/>
    <lineage>
        <taxon>Eukaryota</taxon>
        <taxon>Viridiplantae</taxon>
        <taxon>Streptophyta</taxon>
        <taxon>Embryophyta</taxon>
        <taxon>Tracheophyta</taxon>
        <taxon>Spermatophyta</taxon>
        <taxon>Magnoliopsida</taxon>
        <taxon>eudicotyledons</taxon>
        <taxon>Gunneridae</taxon>
        <taxon>Pentapetalae</taxon>
        <taxon>asterids</taxon>
        <taxon>lamiids</taxon>
        <taxon>Lamiales</taxon>
        <taxon>Orobanchaceae</taxon>
        <taxon>Buchnereae</taxon>
        <taxon>Striga</taxon>
    </lineage>
</organism>
<dbReference type="GO" id="GO:0008289">
    <property type="term" value="F:lipid binding"/>
    <property type="evidence" value="ECO:0007669"/>
    <property type="project" value="InterPro"/>
</dbReference>
<dbReference type="Gene3D" id="3.30.530.20">
    <property type="match status" value="1"/>
</dbReference>
<dbReference type="CDD" id="cd00086">
    <property type="entry name" value="homeodomain"/>
    <property type="match status" value="1"/>
</dbReference>
<protein>
    <submittedName>
        <fullName evidence="8">Homeobox leucine-zipper protein</fullName>
    </submittedName>
</protein>
<dbReference type="CDD" id="cd14686">
    <property type="entry name" value="bZIP"/>
    <property type="match status" value="1"/>
</dbReference>
<evidence type="ECO:0000256" key="2">
    <source>
        <dbReference type="ARBA" id="ARBA00023054"/>
    </source>
</evidence>
<evidence type="ECO:0000313" key="8">
    <source>
        <dbReference type="EMBL" id="GER29858.1"/>
    </source>
</evidence>
<dbReference type="PANTHER" id="PTHR45950:SF10">
    <property type="entry name" value="HOMEOBOX-LEUCINE ZIPPER PROTEIN REVOLUTA"/>
    <property type="match status" value="1"/>
</dbReference>
<feature type="DNA-binding region" description="Homeobox" evidence="3">
    <location>
        <begin position="117"/>
        <end position="180"/>
    </location>
</feature>
<dbReference type="GO" id="GO:0005634">
    <property type="term" value="C:nucleus"/>
    <property type="evidence" value="ECO:0007669"/>
    <property type="project" value="UniProtKB-SubCell"/>
</dbReference>
<gene>
    <name evidence="8" type="ORF">STAS_05760</name>
</gene>
<evidence type="ECO:0000259" key="7">
    <source>
        <dbReference type="PROSITE" id="PS50848"/>
    </source>
</evidence>
<dbReference type="InterPro" id="IPR023393">
    <property type="entry name" value="START-like_dom_sf"/>
</dbReference>
<dbReference type="PANTHER" id="PTHR45950">
    <property type="entry name" value="HOMEOBOX-LEUCINE ZIPPER PROTEIN ATHB-14"/>
    <property type="match status" value="1"/>
</dbReference>
<dbReference type="EMBL" id="BKCP01004294">
    <property type="protein sequence ID" value="GER29858.1"/>
    <property type="molecule type" value="Genomic_DNA"/>
</dbReference>
<comment type="subcellular location">
    <subcellularLocation>
        <location evidence="1 3 4">Nucleus</location>
    </subcellularLocation>
</comment>
<name>A0A5A7PBJ7_STRAF</name>
<dbReference type="SUPFAM" id="SSF55961">
    <property type="entry name" value="Bet v1-like"/>
    <property type="match status" value="1"/>
</dbReference>
<keyword evidence="2 5" id="KW-0175">Coiled coil</keyword>
<evidence type="ECO:0000256" key="4">
    <source>
        <dbReference type="RuleBase" id="RU000682"/>
    </source>
</evidence>
<accession>A0A5A7PBJ7</accession>
<dbReference type="PROSITE" id="PS50848">
    <property type="entry name" value="START"/>
    <property type="match status" value="1"/>
</dbReference>
<dbReference type="InterPro" id="IPR009057">
    <property type="entry name" value="Homeodomain-like_sf"/>
</dbReference>
<evidence type="ECO:0000256" key="3">
    <source>
        <dbReference type="PROSITE-ProRule" id="PRU00108"/>
    </source>
</evidence>
<dbReference type="AlphaFoldDB" id="A0A5A7PBJ7"/>
<proteinExistence type="predicted"/>
<dbReference type="Pfam" id="PF01852">
    <property type="entry name" value="START"/>
    <property type="match status" value="1"/>
</dbReference>
<keyword evidence="3 4" id="KW-0371">Homeobox</keyword>
<dbReference type="Proteomes" id="UP000325081">
    <property type="component" value="Unassembled WGS sequence"/>
</dbReference>
<dbReference type="SUPFAM" id="SSF46689">
    <property type="entry name" value="Homeodomain-like"/>
    <property type="match status" value="1"/>
</dbReference>
<reference evidence="9" key="1">
    <citation type="journal article" date="2019" name="Curr. Biol.">
        <title>Genome Sequence of Striga asiatica Provides Insight into the Evolution of Plant Parasitism.</title>
        <authorList>
            <person name="Yoshida S."/>
            <person name="Kim S."/>
            <person name="Wafula E.K."/>
            <person name="Tanskanen J."/>
            <person name="Kim Y.M."/>
            <person name="Honaas L."/>
            <person name="Yang Z."/>
            <person name="Spallek T."/>
            <person name="Conn C.E."/>
            <person name="Ichihashi Y."/>
            <person name="Cheong K."/>
            <person name="Cui S."/>
            <person name="Der J.P."/>
            <person name="Gundlach H."/>
            <person name="Jiao Y."/>
            <person name="Hori C."/>
            <person name="Ishida J.K."/>
            <person name="Kasahara H."/>
            <person name="Kiba T."/>
            <person name="Kim M.S."/>
            <person name="Koo N."/>
            <person name="Laohavisit A."/>
            <person name="Lee Y.H."/>
            <person name="Lumba S."/>
            <person name="McCourt P."/>
            <person name="Mortimer J.C."/>
            <person name="Mutuku J.M."/>
            <person name="Nomura T."/>
            <person name="Sasaki-Sekimoto Y."/>
            <person name="Seto Y."/>
            <person name="Wang Y."/>
            <person name="Wakatake T."/>
            <person name="Sakakibara H."/>
            <person name="Demura T."/>
            <person name="Yamaguchi S."/>
            <person name="Yoneyama K."/>
            <person name="Manabe R.I."/>
            <person name="Nelson D.C."/>
            <person name="Schulman A.H."/>
            <person name="Timko M.P."/>
            <person name="dePamphilis C.W."/>
            <person name="Choi D."/>
            <person name="Shirasu K."/>
        </authorList>
    </citation>
    <scope>NUCLEOTIDE SEQUENCE [LARGE SCALE GENOMIC DNA]</scope>
    <source>
        <strain evidence="9">cv. UVA1</strain>
    </source>
</reference>
<feature type="domain" description="Homeobox" evidence="6">
    <location>
        <begin position="115"/>
        <end position="179"/>
    </location>
</feature>
<keyword evidence="3 4" id="KW-0238">DNA-binding</keyword>
<sequence length="596" mass="67655">MAAIPFPNWFFPIEKEYEKYKKLTQIRSVRFPKPTEGKLLPKISHSFKEIKPVLKKSEDHDHLTAFKDIMLRTSLRSMTELFIKSFEMVKAVDVEGIVMAVTEGSRRVKGVRIGGENVGRYVRYTEKQIEALDRVYAECPIPNRFQQAEIICEEPALRGLDNKQLKIWFQNRRSREKQKKESDDIMLENRRLTAANNLLRQENDDLRQHVTQLTNENEHLRNQILDLTSHITTFDLDHLLEEHHPEMCSTAADNNSSLFSLAAEIRKEFLSKAIRTAINCTLAPGLKVLTVAFYRDHLGKPSNQFNFNFFCLLERNSLQTFEMLKDHPSWSRFCHGMDVVAEYPTNGGAIELIYTKYYAPTTLALARDFWTLRYSSILDDGSLVVCEKSISASDAGPSSPTALEFVRMRMLASGYMIGPGEEGSTRHIVEHYDFEASSIPVVVRPLYESSELLGKKTIVPALLYIDHMANETSGIPRHSCYEDPALLRCFCLRLSRGFNDAVNCFSEDGCTLMNANSSDGIIMSAKRTTNFGVYANCDSILCLKASLQLQNVFPASLVKLLAECRAAWMGFNVSALFGQTNNKDKMINGMADLVQN</sequence>
<evidence type="ECO:0000256" key="1">
    <source>
        <dbReference type="ARBA" id="ARBA00004123"/>
    </source>
</evidence>
<dbReference type="Gene3D" id="1.10.10.60">
    <property type="entry name" value="Homeodomain-like"/>
    <property type="match status" value="1"/>
</dbReference>
<dbReference type="Pfam" id="PF00046">
    <property type="entry name" value="Homeodomain"/>
    <property type="match status" value="1"/>
</dbReference>
<dbReference type="GO" id="GO:0003677">
    <property type="term" value="F:DNA binding"/>
    <property type="evidence" value="ECO:0007669"/>
    <property type="project" value="UniProtKB-UniRule"/>
</dbReference>
<dbReference type="SMART" id="SM00234">
    <property type="entry name" value="START"/>
    <property type="match status" value="1"/>
</dbReference>
<dbReference type="InterPro" id="IPR044830">
    <property type="entry name" value="HD-Zip_III"/>
</dbReference>
<dbReference type="GO" id="GO:0003700">
    <property type="term" value="F:DNA-binding transcription factor activity"/>
    <property type="evidence" value="ECO:0007669"/>
    <property type="project" value="InterPro"/>
</dbReference>
<dbReference type="PROSITE" id="PS50071">
    <property type="entry name" value="HOMEOBOX_2"/>
    <property type="match status" value="1"/>
</dbReference>
<dbReference type="InterPro" id="IPR001356">
    <property type="entry name" value="HD"/>
</dbReference>
<evidence type="ECO:0000256" key="5">
    <source>
        <dbReference type="SAM" id="Coils"/>
    </source>
</evidence>
<dbReference type="InterPro" id="IPR002913">
    <property type="entry name" value="START_lipid-bd_dom"/>
</dbReference>
<keyword evidence="3 4" id="KW-0539">Nucleus</keyword>
<feature type="domain" description="START" evidence="7">
    <location>
        <begin position="321"/>
        <end position="450"/>
    </location>
</feature>
<dbReference type="SMART" id="SM00389">
    <property type="entry name" value="HOX"/>
    <property type="match status" value="1"/>
</dbReference>
<evidence type="ECO:0000259" key="6">
    <source>
        <dbReference type="PROSITE" id="PS50071"/>
    </source>
</evidence>
<keyword evidence="9" id="KW-1185">Reference proteome</keyword>
<dbReference type="OrthoDB" id="6159439at2759"/>
<evidence type="ECO:0000313" key="9">
    <source>
        <dbReference type="Proteomes" id="UP000325081"/>
    </source>
</evidence>
<feature type="coiled-coil region" evidence="5">
    <location>
        <begin position="189"/>
        <end position="230"/>
    </location>
</feature>